<keyword evidence="5" id="KW-0297">G-protein coupled receptor</keyword>
<reference evidence="11" key="1">
    <citation type="journal article" date="2011" name="Genome Res.">
        <title>Phylogeny-wide analysis of social amoeba genomes highlights ancient origins for complex intercellular communication.</title>
        <authorList>
            <person name="Heidel A.J."/>
            <person name="Lawal H.M."/>
            <person name="Felder M."/>
            <person name="Schilde C."/>
            <person name="Helps N.R."/>
            <person name="Tunggal B."/>
            <person name="Rivero F."/>
            <person name="John U."/>
            <person name="Schleicher M."/>
            <person name="Eichinger L."/>
            <person name="Platzer M."/>
            <person name="Noegel A.A."/>
            <person name="Schaap P."/>
            <person name="Gloeckner G."/>
        </authorList>
    </citation>
    <scope>NUCLEOTIDE SEQUENCE [LARGE SCALE GENOMIC DNA]</scope>
    <source>
        <strain evidence="11">SH3</strain>
    </source>
</reference>
<keyword evidence="11" id="KW-1185">Reference proteome</keyword>
<proteinExistence type="inferred from homology"/>
<name>F4QE44_CACFS</name>
<keyword evidence="8" id="KW-0807">Transducer</keyword>
<dbReference type="Pfam" id="PF00002">
    <property type="entry name" value="7tm_2"/>
    <property type="match status" value="1"/>
</dbReference>
<evidence type="ECO:0000313" key="10">
    <source>
        <dbReference type="EMBL" id="EGG13991.1"/>
    </source>
</evidence>
<evidence type="ECO:0000256" key="1">
    <source>
        <dbReference type="ARBA" id="ARBA00004141"/>
    </source>
</evidence>
<organism evidence="10 11">
    <name type="scientific">Cavenderia fasciculata</name>
    <name type="common">Slime mold</name>
    <name type="synonym">Dictyostelium fasciculatum</name>
    <dbReference type="NCBI Taxonomy" id="261658"/>
    <lineage>
        <taxon>Eukaryota</taxon>
        <taxon>Amoebozoa</taxon>
        <taxon>Evosea</taxon>
        <taxon>Eumycetozoa</taxon>
        <taxon>Dictyostelia</taxon>
        <taxon>Acytosteliales</taxon>
        <taxon>Cavenderiaceae</taxon>
        <taxon>Cavenderia</taxon>
    </lineage>
</organism>
<dbReference type="RefSeq" id="XP_004350699.1">
    <property type="nucleotide sequence ID" value="XM_004350648.1"/>
</dbReference>
<dbReference type="GeneID" id="14865223"/>
<evidence type="ECO:0000256" key="3">
    <source>
        <dbReference type="ARBA" id="ARBA00022692"/>
    </source>
</evidence>
<keyword evidence="3 9" id="KW-0812">Transmembrane</keyword>
<dbReference type="PANTHER" id="PTHR23112:SF13">
    <property type="entry name" value="CYCLIC AMP RECEPTOR-LIKE PROTEIN C"/>
    <property type="match status" value="1"/>
</dbReference>
<feature type="transmembrane region" description="Helical" evidence="9">
    <location>
        <begin position="69"/>
        <end position="88"/>
    </location>
</feature>
<gene>
    <name evidence="10" type="primary">crlC</name>
    <name evidence="10" type="ORF">DFA_11752</name>
</gene>
<keyword evidence="7 10" id="KW-0675">Receptor</keyword>
<dbReference type="GO" id="GO:0005886">
    <property type="term" value="C:plasma membrane"/>
    <property type="evidence" value="ECO:0007669"/>
    <property type="project" value="TreeGrafter"/>
</dbReference>
<dbReference type="GO" id="GO:0004930">
    <property type="term" value="F:G protein-coupled receptor activity"/>
    <property type="evidence" value="ECO:0007669"/>
    <property type="project" value="UniProtKB-KW"/>
</dbReference>
<keyword evidence="6 9" id="KW-0472">Membrane</keyword>
<evidence type="ECO:0000256" key="9">
    <source>
        <dbReference type="SAM" id="Phobius"/>
    </source>
</evidence>
<dbReference type="Gene3D" id="1.20.1070.10">
    <property type="entry name" value="Rhodopsin 7-helix transmembrane proteins"/>
    <property type="match status" value="1"/>
</dbReference>
<dbReference type="SUPFAM" id="SSF81321">
    <property type="entry name" value="Family A G protein-coupled receptor-like"/>
    <property type="match status" value="1"/>
</dbReference>
<comment type="similarity">
    <text evidence="2">Belongs to the G-protein coupled receptor 5 family.</text>
</comment>
<dbReference type="InterPro" id="IPR000832">
    <property type="entry name" value="GPCR_2_secretin-like"/>
</dbReference>
<comment type="subcellular location">
    <subcellularLocation>
        <location evidence="1">Membrane</location>
        <topology evidence="1">Multi-pass membrane protein</topology>
    </subcellularLocation>
</comment>
<dbReference type="PANTHER" id="PTHR23112">
    <property type="entry name" value="G PROTEIN-COUPLED RECEPTOR 157-RELATED"/>
    <property type="match status" value="1"/>
</dbReference>
<evidence type="ECO:0000256" key="8">
    <source>
        <dbReference type="ARBA" id="ARBA00023224"/>
    </source>
</evidence>
<sequence length="178" mass="21014">MSTFFCTACISFYLYQQLSSPEPNRFLMYIFGAISYGIPLIITLPLTFTNSIIQDTETAWCETDRVFELTLWFGPLLVCLLTCVFYYIRLRRLFRKKFEYRLNVNDRLRQIDGIISRRLTLYILVFIVTWAPDVVQHFISFFSSCSFYPLMVIQNLLAPSQGNSSLLKQINKRPNWPR</sequence>
<dbReference type="STRING" id="1054147.F4QE44"/>
<feature type="transmembrane region" description="Helical" evidence="9">
    <location>
        <begin position="26"/>
        <end position="49"/>
    </location>
</feature>
<accession>F4QE44</accession>
<evidence type="ECO:0000256" key="6">
    <source>
        <dbReference type="ARBA" id="ARBA00023136"/>
    </source>
</evidence>
<protein>
    <submittedName>
        <fullName evidence="10">cAMP receptor-like protein</fullName>
    </submittedName>
</protein>
<evidence type="ECO:0000256" key="7">
    <source>
        <dbReference type="ARBA" id="ARBA00023170"/>
    </source>
</evidence>
<feature type="transmembrane region" description="Helical" evidence="9">
    <location>
        <begin position="115"/>
        <end position="132"/>
    </location>
</feature>
<evidence type="ECO:0000256" key="5">
    <source>
        <dbReference type="ARBA" id="ARBA00023040"/>
    </source>
</evidence>
<evidence type="ECO:0000313" key="11">
    <source>
        <dbReference type="Proteomes" id="UP000007797"/>
    </source>
</evidence>
<evidence type="ECO:0000256" key="2">
    <source>
        <dbReference type="ARBA" id="ARBA00008360"/>
    </source>
</evidence>
<keyword evidence="4 9" id="KW-1133">Transmembrane helix</keyword>
<dbReference type="Proteomes" id="UP000007797">
    <property type="component" value="Unassembled WGS sequence"/>
</dbReference>
<evidence type="ECO:0000256" key="4">
    <source>
        <dbReference type="ARBA" id="ARBA00022989"/>
    </source>
</evidence>
<dbReference type="AlphaFoldDB" id="F4QE44"/>
<dbReference type="OrthoDB" id="100006at2759"/>
<dbReference type="EMBL" id="GL883029">
    <property type="protein sequence ID" value="EGG13991.1"/>
    <property type="molecule type" value="Genomic_DNA"/>
</dbReference>
<dbReference type="KEGG" id="dfa:DFA_11752"/>
<dbReference type="GO" id="GO:0007189">
    <property type="term" value="P:adenylate cyclase-activating G protein-coupled receptor signaling pathway"/>
    <property type="evidence" value="ECO:0007669"/>
    <property type="project" value="TreeGrafter"/>
</dbReference>